<organism evidence="1 2">
    <name type="scientific">Caldivirga maquilingensis (strain ATCC 700844 / DSM 13496 / JCM 10307 / IC-167)</name>
    <dbReference type="NCBI Taxonomy" id="397948"/>
    <lineage>
        <taxon>Archaea</taxon>
        <taxon>Thermoproteota</taxon>
        <taxon>Thermoprotei</taxon>
        <taxon>Thermoproteales</taxon>
        <taxon>Thermoproteaceae</taxon>
        <taxon>Caldivirga</taxon>
    </lineage>
</organism>
<dbReference type="STRING" id="397948.Cmaq_1264"/>
<dbReference type="AlphaFoldDB" id="A8ME85"/>
<dbReference type="KEGG" id="cma:Cmaq_1264"/>
<evidence type="ECO:0000313" key="1">
    <source>
        <dbReference type="EMBL" id="ABW02091.1"/>
    </source>
</evidence>
<dbReference type="HOGENOM" id="CLU_2270909_0_0_2"/>
<dbReference type="EMBL" id="CP000852">
    <property type="protein sequence ID" value="ABW02091.1"/>
    <property type="molecule type" value="Genomic_DNA"/>
</dbReference>
<protein>
    <submittedName>
        <fullName evidence="1">Uncharacterized protein</fullName>
    </submittedName>
</protein>
<reference evidence="1 2" key="1">
    <citation type="submission" date="2007-10" db="EMBL/GenBank/DDBJ databases">
        <title>Complete sequence of Caldivirga maquilingensis IC-167.</title>
        <authorList>
            <consortium name="US DOE Joint Genome Institute"/>
            <person name="Copeland A."/>
            <person name="Lucas S."/>
            <person name="Lapidus A."/>
            <person name="Barry K."/>
            <person name="Glavina del Rio T."/>
            <person name="Dalin E."/>
            <person name="Tice H."/>
            <person name="Pitluck S."/>
            <person name="Saunders E."/>
            <person name="Brettin T."/>
            <person name="Bruce D."/>
            <person name="Detter J.C."/>
            <person name="Han C."/>
            <person name="Schmutz J."/>
            <person name="Larimer F."/>
            <person name="Land M."/>
            <person name="Hauser L."/>
            <person name="Kyrpides N."/>
            <person name="Ivanova N."/>
            <person name="Biddle J.F."/>
            <person name="Zhang Z."/>
            <person name="Fitz-Gibbon S.T."/>
            <person name="Lowe T.M."/>
            <person name="Saltikov C."/>
            <person name="House C.H."/>
            <person name="Richardson P."/>
        </authorList>
    </citation>
    <scope>NUCLEOTIDE SEQUENCE [LARGE SCALE GENOMIC DNA]</scope>
    <source>
        <strain evidence="2">ATCC 700844 / DSM 13496 / JCM 10307 / IC-167</strain>
    </source>
</reference>
<dbReference type="RefSeq" id="WP_012186310.1">
    <property type="nucleotide sequence ID" value="NC_009954.1"/>
</dbReference>
<dbReference type="GeneID" id="5709068"/>
<evidence type="ECO:0000313" key="2">
    <source>
        <dbReference type="Proteomes" id="UP000001137"/>
    </source>
</evidence>
<accession>A8ME85</accession>
<dbReference type="Proteomes" id="UP000001137">
    <property type="component" value="Chromosome"/>
</dbReference>
<gene>
    <name evidence="1" type="ordered locus">Cmaq_1264</name>
</gene>
<proteinExistence type="predicted"/>
<dbReference type="OrthoDB" id="379563at2157"/>
<keyword evidence="2" id="KW-1185">Reference proteome</keyword>
<name>A8ME85_CALMQ</name>
<sequence length="102" mass="11393">MKVIYSITDGRTFKLLVARRSNDGFTGVLEYDAEVEVRDGDLESVLALINNFIKSTGKLIITGEADVKFYKTDKGWLMLNRGQVSILGELTIRDILNALNNP</sequence>